<evidence type="ECO:0000313" key="2">
    <source>
        <dbReference type="Proteomes" id="UP000324222"/>
    </source>
</evidence>
<evidence type="ECO:0000313" key="1">
    <source>
        <dbReference type="EMBL" id="MPC30218.1"/>
    </source>
</evidence>
<comment type="caution">
    <text evidence="1">The sequence shown here is derived from an EMBL/GenBank/DDBJ whole genome shotgun (WGS) entry which is preliminary data.</text>
</comment>
<name>A0A5B7E8X5_PORTR</name>
<accession>A0A5B7E8X5</accession>
<dbReference type="Proteomes" id="UP000324222">
    <property type="component" value="Unassembled WGS sequence"/>
</dbReference>
<protein>
    <submittedName>
        <fullName evidence="1">Uncharacterized protein</fullName>
    </submittedName>
</protein>
<sequence length="38" mass="4178">MNIKMRHGAEEGLKTFTAVSFTDRQISSLPTQVAVLLS</sequence>
<gene>
    <name evidence="1" type="ORF">E2C01_023478</name>
</gene>
<proteinExistence type="predicted"/>
<reference evidence="1 2" key="1">
    <citation type="submission" date="2019-05" db="EMBL/GenBank/DDBJ databases">
        <title>Another draft genome of Portunus trituberculatus and its Hox gene families provides insights of decapod evolution.</title>
        <authorList>
            <person name="Jeong J.-H."/>
            <person name="Song I."/>
            <person name="Kim S."/>
            <person name="Choi T."/>
            <person name="Kim D."/>
            <person name="Ryu S."/>
            <person name="Kim W."/>
        </authorList>
    </citation>
    <scope>NUCLEOTIDE SEQUENCE [LARGE SCALE GENOMIC DNA]</scope>
    <source>
        <tissue evidence="1">Muscle</tissue>
    </source>
</reference>
<organism evidence="1 2">
    <name type="scientific">Portunus trituberculatus</name>
    <name type="common">Swimming crab</name>
    <name type="synonym">Neptunus trituberculatus</name>
    <dbReference type="NCBI Taxonomy" id="210409"/>
    <lineage>
        <taxon>Eukaryota</taxon>
        <taxon>Metazoa</taxon>
        <taxon>Ecdysozoa</taxon>
        <taxon>Arthropoda</taxon>
        <taxon>Crustacea</taxon>
        <taxon>Multicrustacea</taxon>
        <taxon>Malacostraca</taxon>
        <taxon>Eumalacostraca</taxon>
        <taxon>Eucarida</taxon>
        <taxon>Decapoda</taxon>
        <taxon>Pleocyemata</taxon>
        <taxon>Brachyura</taxon>
        <taxon>Eubrachyura</taxon>
        <taxon>Portunoidea</taxon>
        <taxon>Portunidae</taxon>
        <taxon>Portuninae</taxon>
        <taxon>Portunus</taxon>
    </lineage>
</organism>
<keyword evidence="2" id="KW-1185">Reference proteome</keyword>
<dbReference type="AlphaFoldDB" id="A0A5B7E8X5"/>
<dbReference type="EMBL" id="VSRR010002213">
    <property type="protein sequence ID" value="MPC30218.1"/>
    <property type="molecule type" value="Genomic_DNA"/>
</dbReference>